<dbReference type="Gene3D" id="3.40.50.150">
    <property type="entry name" value="Vaccinia Virus protein VP39"/>
    <property type="match status" value="1"/>
</dbReference>
<proteinExistence type="predicted"/>
<accession>A0ABW1L9P3</accession>
<keyword evidence="1" id="KW-0808">Transferase</keyword>
<dbReference type="InterPro" id="IPR029063">
    <property type="entry name" value="SAM-dependent_MTases_sf"/>
</dbReference>
<dbReference type="Proteomes" id="UP001596170">
    <property type="component" value="Unassembled WGS sequence"/>
</dbReference>
<dbReference type="GO" id="GO:0008168">
    <property type="term" value="F:methyltransferase activity"/>
    <property type="evidence" value="ECO:0007669"/>
    <property type="project" value="UniProtKB-KW"/>
</dbReference>
<dbReference type="SUPFAM" id="SSF53335">
    <property type="entry name" value="S-adenosyl-L-methionine-dependent methyltransferases"/>
    <property type="match status" value="1"/>
</dbReference>
<dbReference type="EMBL" id="JBHSRI010000018">
    <property type="protein sequence ID" value="MFC6039966.1"/>
    <property type="molecule type" value="Genomic_DNA"/>
</dbReference>
<dbReference type="Pfam" id="PF13489">
    <property type="entry name" value="Methyltransf_23"/>
    <property type="match status" value="1"/>
</dbReference>
<dbReference type="CDD" id="cd02440">
    <property type="entry name" value="AdoMet_MTases"/>
    <property type="match status" value="1"/>
</dbReference>
<protein>
    <submittedName>
        <fullName evidence="1">Class I SAM-dependent methyltransferase</fullName>
        <ecNumber evidence="1">2.1.1.-</ecNumber>
    </submittedName>
</protein>
<gene>
    <name evidence="1" type="ORF">ACFPYN_11090</name>
</gene>
<organism evidence="1 2">
    <name type="scientific">Paenisporosarcina macmurdoensis</name>
    <dbReference type="NCBI Taxonomy" id="212659"/>
    <lineage>
        <taxon>Bacteria</taxon>
        <taxon>Bacillati</taxon>
        <taxon>Bacillota</taxon>
        <taxon>Bacilli</taxon>
        <taxon>Bacillales</taxon>
        <taxon>Caryophanaceae</taxon>
        <taxon>Paenisporosarcina</taxon>
    </lineage>
</organism>
<comment type="caution">
    <text evidence="1">The sequence shown here is derived from an EMBL/GenBank/DDBJ whole genome shotgun (WGS) entry which is preliminary data.</text>
</comment>
<evidence type="ECO:0000313" key="2">
    <source>
        <dbReference type="Proteomes" id="UP001596170"/>
    </source>
</evidence>
<dbReference type="GO" id="GO:0032259">
    <property type="term" value="P:methylation"/>
    <property type="evidence" value="ECO:0007669"/>
    <property type="project" value="UniProtKB-KW"/>
</dbReference>
<reference evidence="2" key="1">
    <citation type="journal article" date="2019" name="Int. J. Syst. Evol. Microbiol.">
        <title>The Global Catalogue of Microorganisms (GCM) 10K type strain sequencing project: providing services to taxonomists for standard genome sequencing and annotation.</title>
        <authorList>
            <consortium name="The Broad Institute Genomics Platform"/>
            <consortium name="The Broad Institute Genome Sequencing Center for Infectious Disease"/>
            <person name="Wu L."/>
            <person name="Ma J."/>
        </authorList>
    </citation>
    <scope>NUCLEOTIDE SEQUENCE [LARGE SCALE GENOMIC DNA]</scope>
    <source>
        <strain evidence="2">CCUG 54527</strain>
    </source>
</reference>
<dbReference type="RefSeq" id="WP_377734180.1">
    <property type="nucleotide sequence ID" value="NZ_JBHSRI010000018.1"/>
</dbReference>
<evidence type="ECO:0000313" key="1">
    <source>
        <dbReference type="EMBL" id="MFC6039966.1"/>
    </source>
</evidence>
<name>A0ABW1L9P3_9BACL</name>
<keyword evidence="2" id="KW-1185">Reference proteome</keyword>
<dbReference type="EC" id="2.1.1.-" evidence="1"/>
<sequence length="281" mass="31556">MSPNSTEKIIDCMPPSSGDSNVQRIQTDHRLKLAEFWDIKNGSKVLEIGCGQGDTTAVLAFLVGEKGFVQGVDIASPEYGSPLTIGESINYLKNSPIGNRIKIDFNMDILSPTIEFPENHFDLIVLSHSSWYLKSAEELHAILKKLRKWGNTLCFAEWDTRIQSVEQYPHLLSVLIQAQLESFKVTSISNVRILFTPQDIKEIAERAGWAIKAEKSIYSPELQDGKWEIEQVLTNFHEELKTVEHMPAKMATLIKSQINLLESASITTAIKPMSTYAFTAE</sequence>
<keyword evidence="1" id="KW-0489">Methyltransferase</keyword>